<sequence>MTSRPNDVTLSSLQETLPVEYVRMVLSQLHDRERSLGGASVRVCLNAEFEPPHYCIDSTTDAETGEGTNSASFHGKTHKPLTARQACDVVWGAERMTYRQVSDLIGAMRNFSKPKPAAGRR</sequence>
<dbReference type="Proteomes" id="UP000182800">
    <property type="component" value="Unassembled WGS sequence"/>
</dbReference>
<organism evidence="2 3">
    <name type="scientific">Saliniramus fredricksonii</name>
    <dbReference type="NCBI Taxonomy" id="1653334"/>
    <lineage>
        <taxon>Bacteria</taxon>
        <taxon>Pseudomonadati</taxon>
        <taxon>Pseudomonadota</taxon>
        <taxon>Alphaproteobacteria</taxon>
        <taxon>Hyphomicrobiales</taxon>
        <taxon>Salinarimonadaceae</taxon>
        <taxon>Saliniramus</taxon>
    </lineage>
</organism>
<gene>
    <name evidence="2" type="ORF">GA0071312_3653</name>
</gene>
<name>A0ABY0KDV7_9HYPH</name>
<evidence type="ECO:0000256" key="1">
    <source>
        <dbReference type="SAM" id="MobiDB-lite"/>
    </source>
</evidence>
<feature type="region of interest" description="Disordered" evidence="1">
    <location>
        <begin position="58"/>
        <end position="77"/>
    </location>
</feature>
<comment type="caution">
    <text evidence="2">The sequence shown here is derived from an EMBL/GenBank/DDBJ whole genome shotgun (WGS) entry which is preliminary data.</text>
</comment>
<protein>
    <submittedName>
        <fullName evidence="2">Uncharacterized protein</fullName>
    </submittedName>
</protein>
<proteinExistence type="predicted"/>
<accession>A0ABY0KDV7</accession>
<evidence type="ECO:0000313" key="3">
    <source>
        <dbReference type="Proteomes" id="UP000182800"/>
    </source>
</evidence>
<reference evidence="2 3" key="1">
    <citation type="submission" date="2016-08" db="EMBL/GenBank/DDBJ databases">
        <authorList>
            <person name="Varghese N."/>
            <person name="Submissions Spin"/>
        </authorList>
    </citation>
    <scope>NUCLEOTIDE SEQUENCE [LARGE SCALE GENOMIC DNA]</scope>
    <source>
        <strain evidence="2 3">HL-109</strain>
    </source>
</reference>
<feature type="compositionally biased region" description="Polar residues" evidence="1">
    <location>
        <begin position="58"/>
        <end position="72"/>
    </location>
</feature>
<keyword evidence="3" id="KW-1185">Reference proteome</keyword>
<dbReference type="EMBL" id="FMBM01000003">
    <property type="protein sequence ID" value="SCC82645.1"/>
    <property type="molecule type" value="Genomic_DNA"/>
</dbReference>
<dbReference type="RefSeq" id="WP_131817866.1">
    <property type="nucleotide sequence ID" value="NZ_FMBM01000003.1"/>
</dbReference>
<evidence type="ECO:0000313" key="2">
    <source>
        <dbReference type="EMBL" id="SCC82645.1"/>
    </source>
</evidence>